<feature type="compositionally biased region" description="Low complexity" evidence="5">
    <location>
        <begin position="1687"/>
        <end position="1700"/>
    </location>
</feature>
<feature type="region of interest" description="Disordered" evidence="5">
    <location>
        <begin position="1209"/>
        <end position="1228"/>
    </location>
</feature>
<sequence length="2245" mass="251065">MAATVDVGYLAASYSVPETTLQSLLSEPTVELVQTLLTQIETKARAYDDLQSDKIRTDVELEAAIQGGEQRARTLKATAEKAQKEAEELKKKLVQEENARQEAESALHNLQATASSSTSETQALESRIKTLESQNRDMIAMHETKTTAHDRLAKELTEQHQKSVELRKQVSALEEKTQSLESAATNVKFREANLQQEIEQLRSNNDWYTTELKTRADDHSKYRKEKNAQIAQLQRENADASETIDELRRAEALLRQHIEELKSKAEEDRLRIEELENAASAAEAHFRIELDSARRLSTLHQQNNEMTKKRLEQLQSDSSRVQEEAATEIGQLQAEVELERERAAEADARTAELETLVETLKSDNSDLRSSVRVPGTPRHGMSVNGGFSTPGRAGSPAVFSPGGSQLKADASKTQLLIENNDLRKELRKVREKQEEQTGVVNEMLQELERVQPEFDELRRQNDALIDQNNEISALLEEAIAEREAAQRDSRKAFGDLEGLQNESALLRRQVQDMTIQLRTLLWRRQVEEEGLGSLTEEQQEFIINAVEKNEVPDKHIPEDSPTHSMITKHLVLYKDIASLQQQNVELTRTLRQVGDEQERQEVRMKSEQYQQDIEELARLRSVVAEKEEEIKSLNVRSQTLKTERDMYSRIVSGRGQLPANSQSTSAFAQSVPATGAPLMLENGSQSREIPEYSKLIKDLQSHIDLLKEESATDRTTLKAQVDNLTRDNSQLQSDKLRFESQVRREQDRYARLEGSIKLLQSEKDSLQERYNKVQATMAQQDDRLVKATQNAAEAEARLQSLQGEMVQLKASQQMSATIEARLKERNQELITERDRLSSMVSQIQSLRNEAELATAESRRELQNTVDKLRTDLQSAESKLEDEIAEHKKVNQQREYERTETQRRIDDLIAARNSAEVKSATAESTRQQLEQRIKDLQNQLQSAEERIQALQPRSQANGSNEEQDSVSREEELAQQVSDLKRKIQRKEEDLEAVTAQIAGFQDIAQDAENRLQTFVEAHERLQEQLNLAQEEKDATISDLQQRVEDISSELATSSTELTELRGKHEQDTLVLRQEKETLEAEIIRLKNDVADYKAEAENQTQYVKTQADIAERAQKDYEHEFQKHAESMEKLRELRDQHNQLQSQITEFKTQAEAARTTLEQSQEHWKSTEGRYEEQITEARRRHDDLKQYNQTLLKQFDEYKEQINSLKNDRGAMTGDSGNTESGSNNLQDIETYLRREKEILEVQLNLKVQESKRLEQQLTHAQGQLDQTREKLLEEQAKASGSHSNSSLAHLNKNLEELNVYRESNATLRSENTRLQASFAEKAKALEDLQSELEPLQVRVSELEGELELNMGHLKAVEEDRDRWQKRHQDVLQRYDRIDPKDLEDLKKQIEDHKVERDQALEQVAGLNEQITALTSEVQSANAERDNIQKVEREKFQKKHNERMRLKNEEISARAAERDEAQKSVTSLQQEVERIRQELTNAQSTRADNGQSQERMATLQKQLEQTRAQLVTTQQELDVVKTARDEAIAQASASAQSAGNADAGEDGQINENFDATSQQLANLQKQLAEAQQKATDAENSRSAIADQLSSLQAQLSTQQEGLEKIQTETAAKGTTIDELRQQLSQAQAQDQQPASNSTSAEPLTNSAAAAEMEKLREELAAKAAEVGDLRAQLASAKSAQHAAEGESQPEASQSSEQIAAIKASLDQREAQLKELETSLNAREAKVIAREGNLENIKTKANDSIKKIRAESSQELARVKDAHQAELERLQQEIQKAAPPQDTPKDVTQGAAQPVPDGMVSTEDLPRPTVTDQQLKIWLKNNTGAYRVLISQIRSNVNNQTAKKDEMINKLNQEIQQLKTQIEQSKTQIEQLNAQKVIDGITGVKQEPGQAKEAGSSEDLTAVNAAWEKKLKEKLEELETKLVKTHELKSKLKDSQLKLVRTRFSYVEKAAKETPTEEVAKVYAIALTQKPVEAAKPPQPATPAKPAPAQANTQGQALNTATPQQQQQTAAASATNTSQANSANNATPTQASQSAPFQQQPNPFVQAAGHGINANPFQQSQNQMGRGLPQPGFTVQGQGQAQQPQAQPQQQSGRGRGDGVGTGPQAIRGVIQSNIPRGGASNIPMPGGRGRGQNQQQQNQNQQQNQQGQNQGPGATSQIGRGGGRGAGRGRGQQNQNQNQNQGSPARGGLNPGAAGFQPGQAGQAGRGQKRNAEDDGEGATRGGKRARGGRGGGAGGQQQAGAE</sequence>
<feature type="compositionally biased region" description="Low complexity" evidence="5">
    <location>
        <begin position="110"/>
        <end position="123"/>
    </location>
</feature>
<dbReference type="OrthoDB" id="343070at2759"/>
<evidence type="ECO:0000256" key="1">
    <source>
        <dbReference type="ARBA" id="ARBA00004123"/>
    </source>
</evidence>
<feature type="domain" description="Nucleoprotein TPR/MLP1-2" evidence="6">
    <location>
        <begin position="1072"/>
        <end position="1199"/>
    </location>
</feature>
<keyword evidence="3" id="KW-0539">Nucleus</keyword>
<evidence type="ECO:0000256" key="3">
    <source>
        <dbReference type="ARBA" id="ARBA00023242"/>
    </source>
</evidence>
<feature type="compositionally biased region" description="Pro residues" evidence="5">
    <location>
        <begin position="1978"/>
        <end position="1987"/>
    </location>
</feature>
<dbReference type="InterPro" id="IPR057577">
    <property type="entry name" value="Nucleoprot-TPR/MLP1_dom"/>
</dbReference>
<feature type="coiled-coil region" evidence="4">
    <location>
        <begin position="1647"/>
        <end position="1674"/>
    </location>
</feature>
<evidence type="ECO:0008006" key="11">
    <source>
        <dbReference type="Google" id="ProtNLM"/>
    </source>
</evidence>
<feature type="coiled-coil region" evidence="4">
    <location>
        <begin position="1838"/>
        <end position="1936"/>
    </location>
</feature>
<accession>A0A8J2HZR8</accession>
<dbReference type="GO" id="GO:0006406">
    <property type="term" value="P:mRNA export from nucleus"/>
    <property type="evidence" value="ECO:0007669"/>
    <property type="project" value="TreeGrafter"/>
</dbReference>
<feature type="region of interest" description="Disordered" evidence="5">
    <location>
        <begin position="1974"/>
        <end position="2245"/>
    </location>
</feature>
<feature type="compositionally biased region" description="Gly residues" evidence="5">
    <location>
        <begin position="2161"/>
        <end position="2172"/>
    </location>
</feature>
<feature type="compositionally biased region" description="Low complexity" evidence="5">
    <location>
        <begin position="2173"/>
        <end position="2184"/>
    </location>
</feature>
<evidence type="ECO:0000256" key="5">
    <source>
        <dbReference type="SAM" id="MobiDB-lite"/>
    </source>
</evidence>
<feature type="compositionally biased region" description="Polar residues" evidence="5">
    <location>
        <begin position="950"/>
        <end position="959"/>
    </location>
</feature>
<keyword evidence="2 4" id="KW-0175">Coiled coil</keyword>
<evidence type="ECO:0000259" key="8">
    <source>
        <dbReference type="Pfam" id="PF25785"/>
    </source>
</evidence>
<evidence type="ECO:0000259" key="6">
    <source>
        <dbReference type="Pfam" id="PF07926"/>
    </source>
</evidence>
<dbReference type="GO" id="GO:0006606">
    <property type="term" value="P:protein import into nucleus"/>
    <property type="evidence" value="ECO:0007669"/>
    <property type="project" value="InterPro"/>
</dbReference>
<feature type="compositionally biased region" description="Basic and acidic residues" evidence="5">
    <location>
        <begin position="95"/>
        <end position="105"/>
    </location>
</feature>
<feature type="coiled-coil region" evidence="4">
    <location>
        <begin position="1700"/>
        <end position="1727"/>
    </location>
</feature>
<feature type="region of interest" description="Disordered" evidence="5">
    <location>
        <begin position="1776"/>
        <end position="1807"/>
    </location>
</feature>
<feature type="domain" description="NUA/TPR/MLP1-2-like" evidence="8">
    <location>
        <begin position="490"/>
        <end position="601"/>
    </location>
</feature>
<dbReference type="Pfam" id="PF25481">
    <property type="entry name" value="Nucleoprot-TPR"/>
    <property type="match status" value="1"/>
</dbReference>
<dbReference type="Pfam" id="PF07926">
    <property type="entry name" value="TPR_MLP1_2"/>
    <property type="match status" value="1"/>
</dbReference>
<feature type="region of interest" description="Disordered" evidence="5">
    <location>
        <begin position="1677"/>
        <end position="1700"/>
    </location>
</feature>
<comment type="caution">
    <text evidence="9">The sequence shown here is derived from an EMBL/GenBank/DDBJ whole genome shotgun (WGS) entry which is preliminary data.</text>
</comment>
<evidence type="ECO:0000256" key="4">
    <source>
        <dbReference type="SAM" id="Coils"/>
    </source>
</evidence>
<dbReference type="PANTHER" id="PTHR18898">
    <property type="entry name" value="NUCLEOPROTEIN TPR-RELATED"/>
    <property type="match status" value="1"/>
</dbReference>
<feature type="compositionally biased region" description="Low complexity" evidence="5">
    <location>
        <begin position="2133"/>
        <end position="2153"/>
    </location>
</feature>
<feature type="coiled-coil region" evidence="4">
    <location>
        <begin position="1460"/>
        <end position="1525"/>
    </location>
</feature>
<evidence type="ECO:0000259" key="7">
    <source>
        <dbReference type="Pfam" id="PF25481"/>
    </source>
</evidence>
<keyword evidence="10" id="KW-1185">Reference proteome</keyword>
<dbReference type="PANTHER" id="PTHR18898:SF2">
    <property type="entry name" value="NUCLEOPROTEIN TPR"/>
    <property type="match status" value="1"/>
</dbReference>
<feature type="coiled-coil region" evidence="4">
    <location>
        <begin position="1239"/>
        <end position="1280"/>
    </location>
</feature>
<dbReference type="InterPro" id="IPR012929">
    <property type="entry name" value="Nucleoprot-TPR/MLP1-2_dom"/>
</dbReference>
<dbReference type="Proteomes" id="UP000676310">
    <property type="component" value="Unassembled WGS sequence"/>
</dbReference>
<evidence type="ECO:0000256" key="2">
    <source>
        <dbReference type="ARBA" id="ARBA00023054"/>
    </source>
</evidence>
<dbReference type="SUPFAM" id="SSF58100">
    <property type="entry name" value="Bacterial hemolysins"/>
    <property type="match status" value="1"/>
</dbReference>
<comment type="subcellular location">
    <subcellularLocation>
        <location evidence="1">Nucleus</location>
    </subcellularLocation>
</comment>
<feature type="compositionally biased region" description="Low complexity" evidence="5">
    <location>
        <begin position="2194"/>
        <end position="2205"/>
    </location>
</feature>
<feature type="region of interest" description="Disordered" evidence="5">
    <location>
        <begin position="948"/>
        <end position="972"/>
    </location>
</feature>
<dbReference type="EMBL" id="CAJRGZ010000019">
    <property type="protein sequence ID" value="CAG5158697.1"/>
    <property type="molecule type" value="Genomic_DNA"/>
</dbReference>
<feature type="compositionally biased region" description="Gly residues" evidence="5">
    <location>
        <begin position="2231"/>
        <end position="2245"/>
    </location>
</feature>
<feature type="compositionally biased region" description="Polar residues" evidence="5">
    <location>
        <begin position="2056"/>
        <end position="2065"/>
    </location>
</feature>
<dbReference type="Gene3D" id="1.10.287.1490">
    <property type="match status" value="2"/>
</dbReference>
<evidence type="ECO:0000313" key="9">
    <source>
        <dbReference type="EMBL" id="CAG5158697.1"/>
    </source>
</evidence>
<feature type="domain" description="Nucleoprotein TPR/MPL1" evidence="7">
    <location>
        <begin position="182"/>
        <end position="261"/>
    </location>
</feature>
<feature type="compositionally biased region" description="Low complexity" evidence="5">
    <location>
        <begin position="2075"/>
        <end position="2094"/>
    </location>
</feature>
<feature type="compositionally biased region" description="Low complexity" evidence="5">
    <location>
        <begin position="2000"/>
        <end position="2045"/>
    </location>
</feature>
<name>A0A8J2HZR8_9PLEO</name>
<proteinExistence type="predicted"/>
<feature type="coiled-coil region" evidence="4">
    <location>
        <begin position="1555"/>
        <end position="1610"/>
    </location>
</feature>
<dbReference type="GO" id="GO:0017056">
    <property type="term" value="F:structural constituent of nuclear pore"/>
    <property type="evidence" value="ECO:0007669"/>
    <property type="project" value="TreeGrafter"/>
</dbReference>
<reference evidence="9" key="1">
    <citation type="submission" date="2021-05" db="EMBL/GenBank/DDBJ databases">
        <authorList>
            <person name="Stam R."/>
        </authorList>
    </citation>
    <scope>NUCLEOTIDE SEQUENCE</scope>
    <source>
        <strain evidence="9">CS162</strain>
    </source>
</reference>
<dbReference type="GO" id="GO:0005643">
    <property type="term" value="C:nuclear pore"/>
    <property type="evidence" value="ECO:0007669"/>
    <property type="project" value="TreeGrafter"/>
</dbReference>
<dbReference type="RefSeq" id="XP_043168764.1">
    <property type="nucleotide sequence ID" value="XM_043312829.1"/>
</dbReference>
<feature type="coiled-coil region" evidence="4">
    <location>
        <begin position="1314"/>
        <end position="1433"/>
    </location>
</feature>
<feature type="coiled-coil region" evidence="4">
    <location>
        <begin position="412"/>
        <end position="516"/>
    </location>
</feature>
<protein>
    <recommendedName>
        <fullName evidence="11">Nucleoprotein TPR/MLP1 domain-containing protein</fullName>
    </recommendedName>
</protein>
<gene>
    <name evidence="9" type="ORF">ALTATR162_LOCUS5211</name>
</gene>
<organism evidence="9 10">
    <name type="scientific">Alternaria atra</name>
    <dbReference type="NCBI Taxonomy" id="119953"/>
    <lineage>
        <taxon>Eukaryota</taxon>
        <taxon>Fungi</taxon>
        <taxon>Dikarya</taxon>
        <taxon>Ascomycota</taxon>
        <taxon>Pezizomycotina</taxon>
        <taxon>Dothideomycetes</taxon>
        <taxon>Pleosporomycetidae</taxon>
        <taxon>Pleosporales</taxon>
        <taxon>Pleosporineae</taxon>
        <taxon>Pleosporaceae</taxon>
        <taxon>Alternaria</taxon>
        <taxon>Alternaria sect. Ulocladioides</taxon>
    </lineage>
</organism>
<feature type="coiled-coil region" evidence="4">
    <location>
        <begin position="156"/>
        <end position="363"/>
    </location>
</feature>
<feature type="region of interest" description="Disordered" evidence="5">
    <location>
        <begin position="95"/>
        <end position="123"/>
    </location>
</feature>
<feature type="coiled-coil region" evidence="4">
    <location>
        <begin position="576"/>
        <end position="643"/>
    </location>
</feature>
<dbReference type="InterPro" id="IPR057974">
    <property type="entry name" value="NUA/TPR/MLP1-2-like_dom"/>
</dbReference>
<feature type="compositionally biased region" description="Polar residues" evidence="5">
    <location>
        <begin position="1217"/>
        <end position="1228"/>
    </location>
</feature>
<evidence type="ECO:0000313" key="10">
    <source>
        <dbReference type="Proteomes" id="UP000676310"/>
    </source>
</evidence>
<dbReference type="Pfam" id="PF25785">
    <property type="entry name" value="TPR"/>
    <property type="match status" value="1"/>
</dbReference>
<dbReference type="GeneID" id="67016965"/>
<feature type="region of interest" description="Disordered" evidence="5">
    <location>
        <begin position="1624"/>
        <end position="1647"/>
    </location>
</feature>
<feature type="compositionally biased region" description="Low complexity" evidence="5">
    <location>
        <begin position="1624"/>
        <end position="1639"/>
    </location>
</feature>